<dbReference type="InterPro" id="IPR035969">
    <property type="entry name" value="Rab-GAP_TBC_sf"/>
</dbReference>
<dbReference type="GeneTree" id="ENSGT00390000015965"/>
<dbReference type="Proteomes" id="UP001108240">
    <property type="component" value="Unplaced"/>
</dbReference>
<feature type="domain" description="Rab-GAP TBC" evidence="1">
    <location>
        <begin position="214"/>
        <end position="435"/>
    </location>
</feature>
<evidence type="ECO:0000313" key="3">
    <source>
        <dbReference type="Proteomes" id="UP001108240"/>
    </source>
</evidence>
<dbReference type="Pfam" id="PF00566">
    <property type="entry name" value="RabGAP-TBC"/>
    <property type="match status" value="1"/>
</dbReference>
<dbReference type="PROSITE" id="PS50086">
    <property type="entry name" value="TBC_RABGAP"/>
    <property type="match status" value="1"/>
</dbReference>
<sequence length="489" mass="55750">MLDESAELSVSITQIVQRLKGTHLHSQLEKQAKECLHKPEIKLETLKDDVRRLLKASGMTCLPPPRHPRAPPEHTKEPLAYMRKAQVNWEKRILKSLNSMCTELGIPLARKRPVPEQNELTNKWNEMGTDEPGNIETQSPCFHSDMLKVLVGLKNPNNERSEDLTVRSHWGLIQVSLNVRDIPQTVSPPFFISLPSIFLIEHDSAAAQQYSRQGCPTGLRAQLWSLILNTTDDPEAITHYEQLKARVIHHDLLVDNLIYKDVKLTASNDDYYFVFEDYLYQVLLCFSRDTAVLEHFNYNCATPPKSCIQSKSGSEQCAVVYPPNGVIPFHGFSMYVAPLCFLYNEPSKLYSVFREMYIRYFFRLHSVSSHPSGIVSLCLQFERLLQTHLPQLFYHLREIGAQPLRIAFKWIVRAFSGYLSTDQLLLLWDRILGYDSLEIVAVLAAAVFAFRAENLMEVTSLASAEAVLADLSTLKVMPLLQIFLFATSV</sequence>
<dbReference type="Gene3D" id="1.10.472.80">
    <property type="entry name" value="Ypt/Rab-GAP domain of gyp1p, domain 3"/>
    <property type="match status" value="1"/>
</dbReference>
<evidence type="ECO:0000259" key="1">
    <source>
        <dbReference type="PROSITE" id="PS50086"/>
    </source>
</evidence>
<proteinExistence type="predicted"/>
<reference evidence="2" key="2">
    <citation type="submission" date="2025-09" db="UniProtKB">
        <authorList>
            <consortium name="Ensembl"/>
        </authorList>
    </citation>
    <scope>IDENTIFICATION</scope>
</reference>
<dbReference type="InterPro" id="IPR042507">
    <property type="entry name" value="TBC1D19"/>
</dbReference>
<dbReference type="Ensembl" id="ENSCCRT00000182893.1">
    <property type="protein sequence ID" value="ENSCCRP00000121862.1"/>
    <property type="gene ID" value="ENSCCRG00000016172.2"/>
</dbReference>
<dbReference type="SUPFAM" id="SSF47923">
    <property type="entry name" value="Ypt/Rab-GAP domain of gyp1p"/>
    <property type="match status" value="1"/>
</dbReference>
<dbReference type="InterPro" id="IPR000195">
    <property type="entry name" value="Rab-GAP-TBC_dom"/>
</dbReference>
<dbReference type="SMART" id="SM00164">
    <property type="entry name" value="TBC"/>
    <property type="match status" value="1"/>
</dbReference>
<keyword evidence="3" id="KW-1185">Reference proteome</keyword>
<organism evidence="2 3">
    <name type="scientific">Cyprinus carpio carpio</name>
    <dbReference type="NCBI Taxonomy" id="630221"/>
    <lineage>
        <taxon>Eukaryota</taxon>
        <taxon>Metazoa</taxon>
        <taxon>Chordata</taxon>
        <taxon>Craniata</taxon>
        <taxon>Vertebrata</taxon>
        <taxon>Euteleostomi</taxon>
        <taxon>Actinopterygii</taxon>
        <taxon>Neopterygii</taxon>
        <taxon>Teleostei</taxon>
        <taxon>Ostariophysi</taxon>
        <taxon>Cypriniformes</taxon>
        <taxon>Cyprinidae</taxon>
        <taxon>Cyprininae</taxon>
        <taxon>Cyprinus</taxon>
    </lineage>
</organism>
<dbReference type="PANTHER" id="PTHR16110:SF1">
    <property type="entry name" value="TBC1 DOMAIN FAMILY MEMBER 19"/>
    <property type="match status" value="1"/>
</dbReference>
<protein>
    <submittedName>
        <fullName evidence="2">TBC1 domain family, member 19</fullName>
    </submittedName>
</protein>
<reference evidence="2" key="1">
    <citation type="submission" date="2025-08" db="UniProtKB">
        <authorList>
            <consortium name="Ensembl"/>
        </authorList>
    </citation>
    <scope>IDENTIFICATION</scope>
</reference>
<name>A0A9J7YPM4_CYPCA</name>
<dbReference type="AlphaFoldDB" id="A0A9J7YPM4"/>
<accession>A0A9J7YPM4</accession>
<dbReference type="PANTHER" id="PTHR16110">
    <property type="entry name" value="TBC1 DOMAIN FAMILY MEMBER 19"/>
    <property type="match status" value="1"/>
</dbReference>
<evidence type="ECO:0000313" key="2">
    <source>
        <dbReference type="Ensembl" id="ENSCCRP00000121862.1"/>
    </source>
</evidence>